<gene>
    <name evidence="2" type="ORF">SAMN04487937_2101</name>
</gene>
<dbReference type="OrthoDB" id="202449at2157"/>
<dbReference type="GO" id="GO:0071949">
    <property type="term" value="F:FAD binding"/>
    <property type="evidence" value="ECO:0007669"/>
    <property type="project" value="InterPro"/>
</dbReference>
<dbReference type="PANTHER" id="PTHR43422">
    <property type="entry name" value="THIAMINE THIAZOLE SYNTHASE"/>
    <property type="match status" value="1"/>
</dbReference>
<dbReference type="Pfam" id="PF01494">
    <property type="entry name" value="FAD_binding_3"/>
    <property type="match status" value="1"/>
</dbReference>
<evidence type="ECO:0000313" key="3">
    <source>
        <dbReference type="Proteomes" id="UP000198932"/>
    </source>
</evidence>
<dbReference type="EMBL" id="FOYN01000003">
    <property type="protein sequence ID" value="SFR46218.1"/>
    <property type="molecule type" value="Genomic_DNA"/>
</dbReference>
<reference evidence="3" key="1">
    <citation type="submission" date="2016-10" db="EMBL/GenBank/DDBJ databases">
        <authorList>
            <person name="Varghese N."/>
            <person name="Submissions S."/>
        </authorList>
    </citation>
    <scope>NUCLEOTIDE SEQUENCE [LARGE SCALE GENOMIC DNA]</scope>
    <source>
        <strain evidence="3">RD 26</strain>
    </source>
</reference>
<dbReference type="PANTHER" id="PTHR43422:SF3">
    <property type="entry name" value="THIAMINE THIAZOLE SYNTHASE"/>
    <property type="match status" value="1"/>
</dbReference>
<proteinExistence type="predicted"/>
<name>A0A1I6GVK0_HALSD</name>
<accession>A0A1I6GVK0</accession>
<evidence type="ECO:0000313" key="2">
    <source>
        <dbReference type="EMBL" id="SFR46218.1"/>
    </source>
</evidence>
<organism evidence="2 3">
    <name type="scientific">Halorubrum sodomense</name>
    <dbReference type="NCBI Taxonomy" id="35743"/>
    <lineage>
        <taxon>Archaea</taxon>
        <taxon>Methanobacteriati</taxon>
        <taxon>Methanobacteriota</taxon>
        <taxon>Stenosarchaea group</taxon>
        <taxon>Halobacteria</taxon>
        <taxon>Halobacteriales</taxon>
        <taxon>Haloferacaceae</taxon>
        <taxon>Halorubrum</taxon>
    </lineage>
</organism>
<dbReference type="Gene3D" id="3.50.50.60">
    <property type="entry name" value="FAD/NAD(P)-binding domain"/>
    <property type="match status" value="1"/>
</dbReference>
<evidence type="ECO:0000259" key="1">
    <source>
        <dbReference type="Pfam" id="PF01494"/>
    </source>
</evidence>
<feature type="domain" description="FAD-binding" evidence="1">
    <location>
        <begin position="22"/>
        <end position="356"/>
    </location>
</feature>
<dbReference type="RefSeq" id="WP_092921739.1">
    <property type="nucleotide sequence ID" value="NZ_FOYN01000003.1"/>
</dbReference>
<dbReference type="SUPFAM" id="SSF51905">
    <property type="entry name" value="FAD/NAD(P)-binding domain"/>
    <property type="match status" value="1"/>
</dbReference>
<dbReference type="InterPro" id="IPR036188">
    <property type="entry name" value="FAD/NAD-bd_sf"/>
</dbReference>
<dbReference type="InterPro" id="IPR002938">
    <property type="entry name" value="FAD-bd"/>
</dbReference>
<dbReference type="AlphaFoldDB" id="A0A1I6GVK0"/>
<protein>
    <submittedName>
        <fullName evidence="2">2-polyprenyl-6-methoxyphenol hydroxylase</fullName>
    </submittedName>
</protein>
<keyword evidence="3" id="KW-1185">Reference proteome</keyword>
<dbReference type="Proteomes" id="UP000198932">
    <property type="component" value="Unassembled WGS sequence"/>
</dbReference>
<dbReference type="STRING" id="35743.SAMN04487937_2101"/>
<sequence length="447" mass="48536">MTLGETRRYDGERASSKGERAVVLGASMAGLLAARVLDDAYERVTVVERDSLPTAPETRDGVPQGKHVHVLLEAGRSSISDLFPGYGEDLVDAGALIIDVGQELRHYDEGGYLAPPARRMEMYCASRPLLETVVRRHLAELDGVTIRDNTQFVAYRTDADADRIDGVRVRGDDGLETLEAAVVVDATGRASRTPAWLAENGYGEPPVEEVEIDMVYSTLRVNRPEGDRRMPFVPQSAPRTRGGAAFPVEGGEWVVTLGGMHETDPPATVEGFLPYARELPVEDIETILASHEVVSDGVERYPFPSNRRVRYESLDRFPGGLVVLGDAIASFNPIYGQGMSVAALEALALHETLASSGDGPLGKRFAERATDVVDIAWQMAVGSDAAFEATDGPTPPGASMFDTYLSRLVRQAHTDPRLSEAFYRVVGMEVAPTDLLRPGTVWRTVTP</sequence>